<keyword evidence="1" id="KW-0472">Membrane</keyword>
<gene>
    <name evidence="2" type="ORF">LMG27198_19350</name>
</gene>
<dbReference type="Proteomes" id="UP001144323">
    <property type="component" value="Unassembled WGS sequence"/>
</dbReference>
<dbReference type="EMBL" id="BSEC01000001">
    <property type="protein sequence ID" value="GLI92943.1"/>
    <property type="molecule type" value="Genomic_DNA"/>
</dbReference>
<name>A0A9W6GU27_9HYPH</name>
<comment type="caution">
    <text evidence="2">The sequence shown here is derived from an EMBL/GenBank/DDBJ whole genome shotgun (WGS) entry which is preliminary data.</text>
</comment>
<evidence type="ECO:0000256" key="1">
    <source>
        <dbReference type="SAM" id="Phobius"/>
    </source>
</evidence>
<reference evidence="2" key="1">
    <citation type="journal article" date="2023" name="Int. J. Syst. Evol. Microbiol.">
        <title>Methylocystis iwaonis sp. nov., a type II methane-oxidizing bacterium from surface soil of a rice paddy field in Japan, and emended description of the genus Methylocystis (ex Whittenbury et al. 1970) Bowman et al. 1993.</title>
        <authorList>
            <person name="Kaise H."/>
            <person name="Sawadogo J.B."/>
            <person name="Alam M.S."/>
            <person name="Ueno C."/>
            <person name="Dianou D."/>
            <person name="Shinjo R."/>
            <person name="Asakawa S."/>
        </authorList>
    </citation>
    <scope>NUCLEOTIDE SEQUENCE</scope>
    <source>
        <strain evidence="2">LMG27198</strain>
    </source>
</reference>
<evidence type="ECO:0000313" key="3">
    <source>
        <dbReference type="Proteomes" id="UP001144323"/>
    </source>
</evidence>
<proteinExistence type="predicted"/>
<accession>A0A9W6GU27</accession>
<dbReference type="AlphaFoldDB" id="A0A9W6GU27"/>
<keyword evidence="1" id="KW-1133">Transmembrane helix</keyword>
<protein>
    <submittedName>
        <fullName evidence="2">Uncharacterized protein</fullName>
    </submittedName>
</protein>
<organism evidence="2 3">
    <name type="scientific">Methylocystis echinoides</name>
    <dbReference type="NCBI Taxonomy" id="29468"/>
    <lineage>
        <taxon>Bacteria</taxon>
        <taxon>Pseudomonadati</taxon>
        <taxon>Pseudomonadota</taxon>
        <taxon>Alphaproteobacteria</taxon>
        <taxon>Hyphomicrobiales</taxon>
        <taxon>Methylocystaceae</taxon>
        <taxon>Methylocystis</taxon>
    </lineage>
</organism>
<sequence>MHPQGEILLKAMAVACMTFFVVKIGAVGLPVLMAALAAN</sequence>
<evidence type="ECO:0000313" key="2">
    <source>
        <dbReference type="EMBL" id="GLI92943.1"/>
    </source>
</evidence>
<keyword evidence="3" id="KW-1185">Reference proteome</keyword>
<feature type="transmembrane region" description="Helical" evidence="1">
    <location>
        <begin position="12"/>
        <end position="38"/>
    </location>
</feature>
<keyword evidence="1" id="KW-0812">Transmembrane</keyword>